<evidence type="ECO:0000256" key="1">
    <source>
        <dbReference type="ARBA" id="ARBA00000448"/>
    </source>
</evidence>
<comment type="catalytic activity">
    <reaction evidence="1">
        <text>Hydrolysis of terminal, non-reducing beta-D-glucosyl residues with release of beta-D-glucose.</text>
        <dbReference type="EC" id="3.2.1.21"/>
    </reaction>
</comment>
<dbReference type="Gene3D" id="2.60.120.260">
    <property type="entry name" value="Galactose-binding domain-like"/>
    <property type="match status" value="1"/>
</dbReference>
<evidence type="ECO:0000256" key="7">
    <source>
        <dbReference type="ARBA" id="ARBA00023326"/>
    </source>
</evidence>
<dbReference type="EMBL" id="CDMC01000034">
    <property type="protein sequence ID" value="CEL11876.1"/>
    <property type="molecule type" value="Genomic_DNA"/>
</dbReference>
<keyword evidence="10" id="KW-1185">Reference proteome</keyword>
<dbReference type="InterPro" id="IPR050288">
    <property type="entry name" value="Cellulose_deg_GH3"/>
</dbReference>
<evidence type="ECO:0000259" key="8">
    <source>
        <dbReference type="SMART" id="SM01217"/>
    </source>
</evidence>
<protein>
    <recommendedName>
        <fullName evidence="3">beta-glucosidase</fullName>
        <ecNumber evidence="3">3.2.1.21</ecNumber>
    </recommendedName>
</protein>
<dbReference type="Gene3D" id="3.40.50.1700">
    <property type="entry name" value="Glycoside hydrolase family 3 C-terminal domain"/>
    <property type="match status" value="1"/>
</dbReference>
<dbReference type="InterPro" id="IPR036962">
    <property type="entry name" value="Glyco_hydro_3_N_sf"/>
</dbReference>
<dbReference type="Gene3D" id="2.60.40.10">
    <property type="entry name" value="Immunoglobulins"/>
    <property type="match status" value="1"/>
</dbReference>
<dbReference type="OMA" id="AWFAGHE"/>
<comment type="similarity">
    <text evidence="2">Belongs to the glycosyl hydrolase 3 family.</text>
</comment>
<keyword evidence="4" id="KW-0378">Hydrolase</keyword>
<proteinExistence type="inferred from homology"/>
<evidence type="ECO:0000256" key="4">
    <source>
        <dbReference type="ARBA" id="ARBA00022801"/>
    </source>
</evidence>
<organism evidence="9 10">
    <name type="scientific">Aspergillus calidoustus</name>
    <dbReference type="NCBI Taxonomy" id="454130"/>
    <lineage>
        <taxon>Eukaryota</taxon>
        <taxon>Fungi</taxon>
        <taxon>Dikarya</taxon>
        <taxon>Ascomycota</taxon>
        <taxon>Pezizomycotina</taxon>
        <taxon>Eurotiomycetes</taxon>
        <taxon>Eurotiomycetidae</taxon>
        <taxon>Eurotiales</taxon>
        <taxon>Aspergillaceae</taxon>
        <taxon>Aspergillus</taxon>
        <taxon>Aspergillus subgen. Nidulantes</taxon>
    </lineage>
</organism>
<dbReference type="InterPro" id="IPR002772">
    <property type="entry name" value="Glyco_hydro_3_C"/>
</dbReference>
<reference evidence="10" key="1">
    <citation type="journal article" date="2016" name="Genome Announc.">
        <title>Draft genome sequences of fungus Aspergillus calidoustus.</title>
        <authorList>
            <person name="Horn F."/>
            <person name="Linde J."/>
            <person name="Mattern D.J."/>
            <person name="Walther G."/>
            <person name="Guthke R."/>
            <person name="Scherlach K."/>
            <person name="Martin K."/>
            <person name="Brakhage A.A."/>
            <person name="Petzke L."/>
            <person name="Valiante V."/>
        </authorList>
    </citation>
    <scope>NUCLEOTIDE SEQUENCE [LARGE SCALE GENOMIC DNA]</scope>
    <source>
        <strain evidence="10">SF006504</strain>
    </source>
</reference>
<feature type="domain" description="Fibronectin type III-like" evidence="8">
    <location>
        <begin position="247"/>
        <end position="317"/>
    </location>
</feature>
<keyword evidence="5" id="KW-0119">Carbohydrate metabolism</keyword>
<gene>
    <name evidence="9" type="ORF">ASPCAL14971</name>
</gene>
<evidence type="ECO:0000256" key="6">
    <source>
        <dbReference type="ARBA" id="ARBA00023295"/>
    </source>
</evidence>
<evidence type="ECO:0000313" key="9">
    <source>
        <dbReference type="EMBL" id="CEL11876.1"/>
    </source>
</evidence>
<dbReference type="InterPro" id="IPR026891">
    <property type="entry name" value="Fn3-like"/>
</dbReference>
<sequence>MRLLFHRSNKLRDTDQVDAHRYTSRILVHAGLAWLRFGLCPASERDSNLLSEAVNLAKEADFAIVFTGHEQEWGTEGQDQRSFEMPRAGSQNALVSAVPAAYANTVVVNSTGVAIAMPWVNEAAAILQAWFAGHELGISVFDVLLGHQNPEGHLPVAFPKSLEDAPAFRNFPGTYQGDRSVVPYEEGVFVGYRHYDRLAQEKVNYPFGHGLSYAIFDYDDLKVDRPSEDAVSISVGLQNTGNCYGGTVVQVYAGQSDRDPAHPLKKLVVFEKVGLAAGQKHRSILSVSIKELAYFDEKLERWVVRAGKYEFSVGHSGHSSADIVRRATIDIAKEYVYEP</sequence>
<dbReference type="STRING" id="454130.A0A0U5HCA7"/>
<dbReference type="PANTHER" id="PTHR42715">
    <property type="entry name" value="BETA-GLUCOSIDASE"/>
    <property type="match status" value="1"/>
</dbReference>
<dbReference type="InterPro" id="IPR013783">
    <property type="entry name" value="Ig-like_fold"/>
</dbReference>
<dbReference type="GO" id="GO:0009251">
    <property type="term" value="P:glucan catabolic process"/>
    <property type="evidence" value="ECO:0007669"/>
    <property type="project" value="TreeGrafter"/>
</dbReference>
<dbReference type="Pfam" id="PF14310">
    <property type="entry name" value="Fn3-like"/>
    <property type="match status" value="1"/>
</dbReference>
<evidence type="ECO:0000256" key="3">
    <source>
        <dbReference type="ARBA" id="ARBA00012744"/>
    </source>
</evidence>
<dbReference type="SUPFAM" id="SSF52279">
    <property type="entry name" value="Beta-D-glucan exohydrolase, C-terminal domain"/>
    <property type="match status" value="1"/>
</dbReference>
<dbReference type="GO" id="GO:0008422">
    <property type="term" value="F:beta-glucosidase activity"/>
    <property type="evidence" value="ECO:0007669"/>
    <property type="project" value="UniProtKB-EC"/>
</dbReference>
<name>A0A0U5HCA7_ASPCI</name>
<evidence type="ECO:0000256" key="2">
    <source>
        <dbReference type="ARBA" id="ARBA00005336"/>
    </source>
</evidence>
<dbReference type="PANTHER" id="PTHR42715:SF3">
    <property type="entry name" value="BETA-GLUCOSIDASE B-RELATED"/>
    <property type="match status" value="1"/>
</dbReference>
<dbReference type="SMART" id="SM01217">
    <property type="entry name" value="Fn3_like"/>
    <property type="match status" value="1"/>
</dbReference>
<dbReference type="EC" id="3.2.1.21" evidence="3"/>
<evidence type="ECO:0000256" key="5">
    <source>
        <dbReference type="ARBA" id="ARBA00023277"/>
    </source>
</evidence>
<dbReference type="AlphaFoldDB" id="A0A0U5HCA7"/>
<dbReference type="InterPro" id="IPR036881">
    <property type="entry name" value="Glyco_hydro_3_C_sf"/>
</dbReference>
<keyword evidence="6" id="KW-0326">Glycosidase</keyword>
<keyword evidence="7" id="KW-0624">Polysaccharide degradation</keyword>
<dbReference type="Pfam" id="PF01915">
    <property type="entry name" value="Glyco_hydro_3_C"/>
    <property type="match status" value="1"/>
</dbReference>
<accession>A0A0U5HCA7</accession>
<dbReference type="Proteomes" id="UP000054771">
    <property type="component" value="Unassembled WGS sequence"/>
</dbReference>
<dbReference type="OrthoDB" id="4361466at2759"/>
<evidence type="ECO:0000313" key="10">
    <source>
        <dbReference type="Proteomes" id="UP000054771"/>
    </source>
</evidence>
<dbReference type="Gene3D" id="3.20.20.300">
    <property type="entry name" value="Glycoside hydrolase, family 3, N-terminal domain"/>
    <property type="match status" value="1"/>
</dbReference>